<evidence type="ECO:0000313" key="15">
    <source>
        <dbReference type="Proteomes" id="UP000002528"/>
    </source>
</evidence>
<evidence type="ECO:0000256" key="12">
    <source>
        <dbReference type="ARBA" id="ARBA00033413"/>
    </source>
</evidence>
<dbReference type="PANTHER" id="PTHR43071">
    <property type="entry name" value="2-AMINO-4-HYDROXY-6-HYDROXYMETHYLDIHYDROPTERIDINE PYROPHOSPHOKINASE"/>
    <property type="match status" value="1"/>
</dbReference>
<dbReference type="PROSITE" id="PS00794">
    <property type="entry name" value="HPPK"/>
    <property type="match status" value="1"/>
</dbReference>
<keyword evidence="8" id="KW-0067">ATP-binding</keyword>
<evidence type="ECO:0000256" key="1">
    <source>
        <dbReference type="ARBA" id="ARBA00005051"/>
    </source>
</evidence>
<dbReference type="AlphaFoldDB" id="Q4FLS3"/>
<dbReference type="UniPathway" id="UPA00077">
    <property type="reaction ID" value="UER00155"/>
</dbReference>
<evidence type="ECO:0000256" key="11">
    <source>
        <dbReference type="ARBA" id="ARBA00029766"/>
    </source>
</evidence>
<dbReference type="GO" id="GO:0046654">
    <property type="term" value="P:tetrahydrofolate biosynthetic process"/>
    <property type="evidence" value="ECO:0007669"/>
    <property type="project" value="UniProtKB-UniPathway"/>
</dbReference>
<dbReference type="HOGENOM" id="CLU_097916_1_2_5"/>
<evidence type="ECO:0000256" key="2">
    <source>
        <dbReference type="ARBA" id="ARBA00005810"/>
    </source>
</evidence>
<dbReference type="STRING" id="335992.SAR11_1059"/>
<name>Q4FLS3_PELUB</name>
<gene>
    <name evidence="14" type="primary">folK</name>
    <name evidence="14" type="ordered locus">SAR11_1059</name>
</gene>
<evidence type="ECO:0000256" key="3">
    <source>
        <dbReference type="ARBA" id="ARBA00013253"/>
    </source>
</evidence>
<dbReference type="EMBL" id="CP000084">
    <property type="protein sequence ID" value="AAZ21865.1"/>
    <property type="molecule type" value="Genomic_DNA"/>
</dbReference>
<dbReference type="Gene3D" id="3.30.70.560">
    <property type="entry name" value="7,8-Dihydro-6-hydroxymethylpterin-pyrophosphokinase HPPK"/>
    <property type="match status" value="1"/>
</dbReference>
<dbReference type="GO" id="GO:0003848">
    <property type="term" value="F:2-amino-4-hydroxy-6-hydroxymethyldihydropteridine diphosphokinase activity"/>
    <property type="evidence" value="ECO:0007669"/>
    <property type="project" value="UniProtKB-EC"/>
</dbReference>
<evidence type="ECO:0000259" key="13">
    <source>
        <dbReference type="PROSITE" id="PS00794"/>
    </source>
</evidence>
<evidence type="ECO:0000256" key="6">
    <source>
        <dbReference type="ARBA" id="ARBA00022741"/>
    </source>
</evidence>
<dbReference type="Proteomes" id="UP000002528">
    <property type="component" value="Chromosome"/>
</dbReference>
<dbReference type="GeneID" id="66295550"/>
<dbReference type="GO" id="GO:0016301">
    <property type="term" value="F:kinase activity"/>
    <property type="evidence" value="ECO:0007669"/>
    <property type="project" value="UniProtKB-KW"/>
</dbReference>
<dbReference type="InterPro" id="IPR000550">
    <property type="entry name" value="Hppk"/>
</dbReference>
<comment type="similarity">
    <text evidence="2">Belongs to the HPPK family.</text>
</comment>
<evidence type="ECO:0000256" key="9">
    <source>
        <dbReference type="ARBA" id="ARBA00022909"/>
    </source>
</evidence>
<dbReference type="GO" id="GO:0005524">
    <property type="term" value="F:ATP binding"/>
    <property type="evidence" value="ECO:0007669"/>
    <property type="project" value="UniProtKB-KW"/>
</dbReference>
<protein>
    <recommendedName>
        <fullName evidence="4">2-amino-4-hydroxy-6-hydroxymethyldihydropteridine pyrophosphokinase</fullName>
        <ecNumber evidence="3">2.7.6.3</ecNumber>
    </recommendedName>
    <alternativeName>
        <fullName evidence="11">6-hydroxymethyl-7,8-dihydropterin pyrophosphokinase</fullName>
    </alternativeName>
    <alternativeName>
        <fullName evidence="12">7,8-dihydro-6-hydroxymethylpterin-pyrophosphokinase</fullName>
    </alternativeName>
</protein>
<dbReference type="NCBIfam" id="TIGR01498">
    <property type="entry name" value="folK"/>
    <property type="match status" value="1"/>
</dbReference>
<keyword evidence="9" id="KW-0289">Folate biosynthesis</keyword>
<organism evidence="14 15">
    <name type="scientific">Pelagibacter ubique (strain HTCC1062)</name>
    <dbReference type="NCBI Taxonomy" id="335992"/>
    <lineage>
        <taxon>Bacteria</taxon>
        <taxon>Pseudomonadati</taxon>
        <taxon>Pseudomonadota</taxon>
        <taxon>Alphaproteobacteria</taxon>
        <taxon>Candidatus Pelagibacterales</taxon>
        <taxon>Candidatus Pelagibacteraceae</taxon>
        <taxon>Candidatus Pelagibacter</taxon>
    </lineage>
</organism>
<reference evidence="14 15" key="1">
    <citation type="journal article" date="2005" name="Science">
        <title>Genome streamlining in a cosmopolitan oceanic bacterium.</title>
        <authorList>
            <person name="Giovannoni S.J."/>
            <person name="Tripp H.J."/>
            <person name="Givan S."/>
            <person name="Podar M."/>
            <person name="Vergin K.L."/>
            <person name="Baptista D."/>
            <person name="Bibbs L."/>
            <person name="Eads J."/>
            <person name="Richardson T.H."/>
            <person name="Noordewier M."/>
            <person name="Rappe M.S."/>
            <person name="Short J.M."/>
            <person name="Carrington J.C."/>
            <person name="Mathur E.J."/>
        </authorList>
    </citation>
    <scope>NUCLEOTIDE SEQUENCE [LARGE SCALE GENOMIC DNA]</scope>
    <source>
        <strain evidence="14 15">HTCC1062</strain>
    </source>
</reference>
<accession>Q4FLS3</accession>
<dbReference type="OrthoDB" id="9808041at2"/>
<dbReference type="KEGG" id="pub:SAR11_1059"/>
<dbReference type="PANTHER" id="PTHR43071:SF1">
    <property type="entry name" value="2-AMINO-4-HYDROXY-6-HYDROXYMETHYLDIHYDROPTERIDINE PYROPHOSPHOKINASE"/>
    <property type="match status" value="1"/>
</dbReference>
<dbReference type="EC" id="2.7.6.3" evidence="3"/>
<comment type="pathway">
    <text evidence="1">Cofactor biosynthesis; tetrahydrofolate biosynthesis; 2-amino-4-hydroxy-6-hydroxymethyl-7,8-dihydropteridine diphosphate from 7,8-dihydroneopterin triphosphate: step 4/4.</text>
</comment>
<keyword evidence="15" id="KW-1185">Reference proteome</keyword>
<dbReference type="eggNOG" id="COG0801">
    <property type="taxonomic scope" value="Bacteria"/>
</dbReference>
<evidence type="ECO:0000256" key="10">
    <source>
        <dbReference type="ARBA" id="ARBA00029409"/>
    </source>
</evidence>
<sequence length="173" mass="20012">MKKQDILENQVKQSYLAIGSNLGNKITNIHIALSELKKNKIKIKKVSSHYLSKSWPNPLMPSFINIVIEIETILTPLELLEICNNIELKLGRVRLKKNAPRTCDIDIIDYDKKILNINSDKLIIPHPEMTKRNFVLLPLFEINRSWKHPESKINIVNLINSLSIKDLRSIKQI</sequence>
<evidence type="ECO:0000256" key="8">
    <source>
        <dbReference type="ARBA" id="ARBA00022840"/>
    </source>
</evidence>
<keyword evidence="6" id="KW-0547">Nucleotide-binding</keyword>
<dbReference type="GO" id="GO:0046656">
    <property type="term" value="P:folic acid biosynthetic process"/>
    <property type="evidence" value="ECO:0007669"/>
    <property type="project" value="UniProtKB-KW"/>
</dbReference>
<keyword evidence="7 14" id="KW-0418">Kinase</keyword>
<dbReference type="CDD" id="cd00483">
    <property type="entry name" value="HPPK"/>
    <property type="match status" value="1"/>
</dbReference>
<dbReference type="InterPro" id="IPR035907">
    <property type="entry name" value="Hppk_sf"/>
</dbReference>
<evidence type="ECO:0000256" key="5">
    <source>
        <dbReference type="ARBA" id="ARBA00022679"/>
    </source>
</evidence>
<evidence type="ECO:0000256" key="4">
    <source>
        <dbReference type="ARBA" id="ARBA00016218"/>
    </source>
</evidence>
<evidence type="ECO:0000256" key="7">
    <source>
        <dbReference type="ARBA" id="ARBA00022777"/>
    </source>
</evidence>
<proteinExistence type="inferred from homology"/>
<evidence type="ECO:0000313" key="14">
    <source>
        <dbReference type="EMBL" id="AAZ21865.1"/>
    </source>
</evidence>
<feature type="domain" description="7,8-dihydro-6-hydroxymethylpterin-pyrophosphokinase" evidence="13">
    <location>
        <begin position="97"/>
        <end position="108"/>
    </location>
</feature>
<dbReference type="SUPFAM" id="SSF55083">
    <property type="entry name" value="6-hydroxymethyl-7,8-dihydropterin pyrophosphokinase, HPPK"/>
    <property type="match status" value="1"/>
</dbReference>
<comment type="function">
    <text evidence="10">Catalyzes the transfer of pyrophosphate from adenosine triphosphate (ATP) to 6-hydroxymethyl-7,8-dihydropterin, an enzymatic step in folate biosynthesis pathway.</text>
</comment>
<dbReference type="RefSeq" id="WP_011282138.1">
    <property type="nucleotide sequence ID" value="NC_007205.1"/>
</dbReference>
<dbReference type="Pfam" id="PF01288">
    <property type="entry name" value="HPPK"/>
    <property type="match status" value="1"/>
</dbReference>
<keyword evidence="5 14" id="KW-0808">Transferase</keyword>